<feature type="signal peptide" evidence="10">
    <location>
        <begin position="1"/>
        <end position="23"/>
    </location>
</feature>
<organism evidence="12 13">
    <name type="scientific">Coprinopsis cinerea (strain Okayama-7 / 130 / ATCC MYA-4618 / FGSC 9003)</name>
    <name type="common">Inky cap fungus</name>
    <name type="synonym">Hormographiella aspergillata</name>
    <dbReference type="NCBI Taxonomy" id="240176"/>
    <lineage>
        <taxon>Eukaryota</taxon>
        <taxon>Fungi</taxon>
        <taxon>Dikarya</taxon>
        <taxon>Basidiomycota</taxon>
        <taxon>Agaricomycotina</taxon>
        <taxon>Agaricomycetes</taxon>
        <taxon>Agaricomycetidae</taxon>
        <taxon>Agaricales</taxon>
        <taxon>Agaricineae</taxon>
        <taxon>Psathyrellaceae</taxon>
        <taxon>Coprinopsis</taxon>
    </lineage>
</organism>
<dbReference type="MEROPS" id="M43.008"/>
<evidence type="ECO:0000256" key="7">
    <source>
        <dbReference type="ARBA" id="ARBA00023049"/>
    </source>
</evidence>
<keyword evidence="5" id="KW-0378">Hydrolase</keyword>
<dbReference type="GeneID" id="6010434"/>
<keyword evidence="2" id="KW-0645">Protease</keyword>
<evidence type="ECO:0000259" key="11">
    <source>
        <dbReference type="Pfam" id="PF05572"/>
    </source>
</evidence>
<evidence type="ECO:0000256" key="10">
    <source>
        <dbReference type="SAM" id="SignalP"/>
    </source>
</evidence>
<evidence type="ECO:0000256" key="5">
    <source>
        <dbReference type="ARBA" id="ARBA00022801"/>
    </source>
</evidence>
<dbReference type="PANTHER" id="PTHR47466:SF1">
    <property type="entry name" value="METALLOPROTEASE MEP1 (AFU_ORTHOLOGUE AFUA_1G07730)-RELATED"/>
    <property type="match status" value="1"/>
</dbReference>
<dbReference type="Pfam" id="PF05572">
    <property type="entry name" value="Peptidase_M43"/>
    <property type="match status" value="1"/>
</dbReference>
<dbReference type="InParanoid" id="A8NI79"/>
<dbReference type="CDD" id="cd04275">
    <property type="entry name" value="ZnMc_pappalysin_like"/>
    <property type="match status" value="1"/>
</dbReference>
<dbReference type="Proteomes" id="UP000001861">
    <property type="component" value="Unassembled WGS sequence"/>
</dbReference>
<feature type="region of interest" description="Disordered" evidence="9">
    <location>
        <begin position="242"/>
        <end position="267"/>
    </location>
</feature>
<sequence length="309" mass="34456">MLFNKLISLTAVLCVSAASLVDAVAIDNKACDTNFDPETKALMEADFQARLANQTASLVSDDGTVSNFANFLLDPFDVYFHVISKDESEKGGNLSDETIDKQIQVLKDAFSGTGIRFNHVKTTRTVNPEWFKKAGLKNKPLTAHMKRALHEGGSADLNIWSISFDADKDFWGSGLIGYSSFPTYAWSEPLLDGVMIDYRTVPGGKHKNRDRGHLLVHEVGHWFGLYHTFEGGCDDKIGDGIDDTPAQKSSTNGCPKSRNTCKDREGEDPIHNYMDYSDDRCTNEFTIGQMLRMTSMIRTYRPNWSSQKA</sequence>
<evidence type="ECO:0000313" key="13">
    <source>
        <dbReference type="Proteomes" id="UP000001861"/>
    </source>
</evidence>
<dbReference type="GO" id="GO:0046872">
    <property type="term" value="F:metal ion binding"/>
    <property type="evidence" value="ECO:0007669"/>
    <property type="project" value="UniProtKB-KW"/>
</dbReference>
<dbReference type="GO" id="GO:0006508">
    <property type="term" value="P:proteolysis"/>
    <property type="evidence" value="ECO:0007669"/>
    <property type="project" value="UniProtKB-KW"/>
</dbReference>
<dbReference type="InterPro" id="IPR008754">
    <property type="entry name" value="Peptidase_M43"/>
</dbReference>
<comment type="similarity">
    <text evidence="1">Belongs to the peptidase M43B family.</text>
</comment>
<accession>A8NI79</accession>
<keyword evidence="8" id="KW-1015">Disulfide bond</keyword>
<dbReference type="OMA" id="QTWDRYR"/>
<dbReference type="InterPro" id="IPR024079">
    <property type="entry name" value="MetalloPept_cat_dom_sf"/>
</dbReference>
<protein>
    <submittedName>
        <fullName evidence="12">Metalloprotease</fullName>
    </submittedName>
</protein>
<dbReference type="KEGG" id="cci:CC1G_01607"/>
<keyword evidence="3" id="KW-0479">Metal-binding</keyword>
<keyword evidence="7 12" id="KW-0482">Metalloprotease</keyword>
<dbReference type="RefSeq" id="XP_001833930.1">
    <property type="nucleotide sequence ID" value="XM_001833878.1"/>
</dbReference>
<dbReference type="VEuPathDB" id="FungiDB:CC1G_01607"/>
<dbReference type="AlphaFoldDB" id="A8NI79"/>
<keyword evidence="6" id="KW-0862">Zinc</keyword>
<dbReference type="eggNOG" id="ENOG502QQ7Z">
    <property type="taxonomic scope" value="Eukaryota"/>
</dbReference>
<evidence type="ECO:0000256" key="8">
    <source>
        <dbReference type="ARBA" id="ARBA00023157"/>
    </source>
</evidence>
<comment type="caution">
    <text evidence="12">The sequence shown here is derived from an EMBL/GenBank/DDBJ whole genome shotgun (WGS) entry which is preliminary data.</text>
</comment>
<keyword evidence="4 10" id="KW-0732">Signal</keyword>
<dbReference type="EMBL" id="AACS02000010">
    <property type="protein sequence ID" value="EAU87960.1"/>
    <property type="molecule type" value="Genomic_DNA"/>
</dbReference>
<evidence type="ECO:0000313" key="12">
    <source>
        <dbReference type="EMBL" id="EAU87960.1"/>
    </source>
</evidence>
<evidence type="ECO:0000256" key="1">
    <source>
        <dbReference type="ARBA" id="ARBA00008721"/>
    </source>
</evidence>
<evidence type="ECO:0000256" key="6">
    <source>
        <dbReference type="ARBA" id="ARBA00022833"/>
    </source>
</evidence>
<feature type="compositionally biased region" description="Polar residues" evidence="9">
    <location>
        <begin position="246"/>
        <end position="258"/>
    </location>
</feature>
<keyword evidence="13" id="KW-1185">Reference proteome</keyword>
<name>A8NI79_COPC7</name>
<proteinExistence type="inferred from homology"/>
<feature type="domain" description="Peptidase M43 pregnancy-associated plasma-A" evidence="11">
    <location>
        <begin position="210"/>
        <end position="297"/>
    </location>
</feature>
<reference evidence="12 13" key="1">
    <citation type="journal article" date="2010" name="Proc. Natl. Acad. Sci. U.S.A.">
        <title>Insights into evolution of multicellular fungi from the assembled chromosomes of the mushroom Coprinopsis cinerea (Coprinus cinereus).</title>
        <authorList>
            <person name="Stajich J.E."/>
            <person name="Wilke S.K."/>
            <person name="Ahren D."/>
            <person name="Au C.H."/>
            <person name="Birren B.W."/>
            <person name="Borodovsky M."/>
            <person name="Burns C."/>
            <person name="Canback B."/>
            <person name="Casselton L.A."/>
            <person name="Cheng C.K."/>
            <person name="Deng J."/>
            <person name="Dietrich F.S."/>
            <person name="Fargo D.C."/>
            <person name="Farman M.L."/>
            <person name="Gathman A.C."/>
            <person name="Goldberg J."/>
            <person name="Guigo R."/>
            <person name="Hoegger P.J."/>
            <person name="Hooker J.B."/>
            <person name="Huggins A."/>
            <person name="James T.Y."/>
            <person name="Kamada T."/>
            <person name="Kilaru S."/>
            <person name="Kodira C."/>
            <person name="Kues U."/>
            <person name="Kupfer D."/>
            <person name="Kwan H.S."/>
            <person name="Lomsadze A."/>
            <person name="Li W."/>
            <person name="Lilly W.W."/>
            <person name="Ma L.J."/>
            <person name="Mackey A.J."/>
            <person name="Manning G."/>
            <person name="Martin F."/>
            <person name="Muraguchi H."/>
            <person name="Natvig D.O."/>
            <person name="Palmerini H."/>
            <person name="Ramesh M.A."/>
            <person name="Rehmeyer C.J."/>
            <person name="Roe B.A."/>
            <person name="Shenoy N."/>
            <person name="Stanke M."/>
            <person name="Ter-Hovhannisyan V."/>
            <person name="Tunlid A."/>
            <person name="Velagapudi R."/>
            <person name="Vision T.J."/>
            <person name="Zeng Q."/>
            <person name="Zolan M.E."/>
            <person name="Pukkila P.J."/>
        </authorList>
    </citation>
    <scope>NUCLEOTIDE SEQUENCE [LARGE SCALE GENOMIC DNA]</scope>
    <source>
        <strain evidence="13">Okayama-7 / 130 / ATCC MYA-4618 / FGSC 9003</strain>
    </source>
</reference>
<dbReference type="Gene3D" id="3.40.390.10">
    <property type="entry name" value="Collagenase (Catalytic Domain)"/>
    <property type="match status" value="1"/>
</dbReference>
<evidence type="ECO:0000256" key="9">
    <source>
        <dbReference type="SAM" id="MobiDB-lite"/>
    </source>
</evidence>
<feature type="chain" id="PRO_5002724637" evidence="10">
    <location>
        <begin position="24"/>
        <end position="309"/>
    </location>
</feature>
<dbReference type="PANTHER" id="PTHR47466">
    <property type="match status" value="1"/>
</dbReference>
<gene>
    <name evidence="12" type="ORF">CC1G_01607</name>
</gene>
<dbReference type="GO" id="GO:0008237">
    <property type="term" value="F:metallopeptidase activity"/>
    <property type="evidence" value="ECO:0007669"/>
    <property type="project" value="UniProtKB-KW"/>
</dbReference>
<evidence type="ECO:0000256" key="3">
    <source>
        <dbReference type="ARBA" id="ARBA00022723"/>
    </source>
</evidence>
<evidence type="ECO:0000256" key="4">
    <source>
        <dbReference type="ARBA" id="ARBA00022729"/>
    </source>
</evidence>
<evidence type="ECO:0000256" key="2">
    <source>
        <dbReference type="ARBA" id="ARBA00022670"/>
    </source>
</evidence>
<dbReference type="SUPFAM" id="SSF55486">
    <property type="entry name" value="Metalloproteases ('zincins'), catalytic domain"/>
    <property type="match status" value="1"/>
</dbReference>
<dbReference type="OrthoDB" id="536211at2759"/>